<keyword evidence="1" id="KW-0472">Membrane</keyword>
<proteinExistence type="predicted"/>
<sequence length="115" mass="12799">MSEYSKGLIVGTLAASLVTALITTYLFMHFLRAAVIQEAAGIILMSNIATQATSLDKVRYMQLWKAGCAIEHVEFMESALFSLISDKEDVNRLKSELRGAPQLCNQYPIDKENKL</sequence>
<organism evidence="2 3">
    <name type="scientific">Rheinheimera soli</name>
    <dbReference type="NCBI Taxonomy" id="443616"/>
    <lineage>
        <taxon>Bacteria</taxon>
        <taxon>Pseudomonadati</taxon>
        <taxon>Pseudomonadota</taxon>
        <taxon>Gammaproteobacteria</taxon>
        <taxon>Chromatiales</taxon>
        <taxon>Chromatiaceae</taxon>
        <taxon>Rheinheimera</taxon>
    </lineage>
</organism>
<keyword evidence="1" id="KW-0812">Transmembrane</keyword>
<feature type="transmembrane region" description="Helical" evidence="1">
    <location>
        <begin position="7"/>
        <end position="28"/>
    </location>
</feature>
<gene>
    <name evidence="2" type="ORF">J2W69_003777</name>
</gene>
<keyword evidence="1" id="KW-1133">Transmembrane helix</keyword>
<keyword evidence="3" id="KW-1185">Reference proteome</keyword>
<name>A0ABU1W4D4_9GAMM</name>
<evidence type="ECO:0000256" key="1">
    <source>
        <dbReference type="SAM" id="Phobius"/>
    </source>
</evidence>
<accession>A0ABU1W4D4</accession>
<dbReference type="Proteomes" id="UP001257909">
    <property type="component" value="Unassembled WGS sequence"/>
</dbReference>
<comment type="caution">
    <text evidence="2">The sequence shown here is derived from an EMBL/GenBank/DDBJ whole genome shotgun (WGS) entry which is preliminary data.</text>
</comment>
<dbReference type="EMBL" id="JAVDWR010000022">
    <property type="protein sequence ID" value="MDR7122799.1"/>
    <property type="molecule type" value="Genomic_DNA"/>
</dbReference>
<feature type="transmembrane region" description="Helical" evidence="1">
    <location>
        <begin position="34"/>
        <end position="55"/>
    </location>
</feature>
<dbReference type="RefSeq" id="WP_310281329.1">
    <property type="nucleotide sequence ID" value="NZ_JAVDWR010000022.1"/>
</dbReference>
<evidence type="ECO:0000313" key="3">
    <source>
        <dbReference type="Proteomes" id="UP001257909"/>
    </source>
</evidence>
<protein>
    <submittedName>
        <fullName evidence="2">Uncharacterized protein</fullName>
    </submittedName>
</protein>
<evidence type="ECO:0000313" key="2">
    <source>
        <dbReference type="EMBL" id="MDR7122799.1"/>
    </source>
</evidence>
<reference evidence="2 3" key="1">
    <citation type="submission" date="2023-07" db="EMBL/GenBank/DDBJ databases">
        <title>Sorghum-associated microbial communities from plants grown in Nebraska, USA.</title>
        <authorList>
            <person name="Schachtman D."/>
        </authorList>
    </citation>
    <scope>NUCLEOTIDE SEQUENCE [LARGE SCALE GENOMIC DNA]</scope>
    <source>
        <strain evidence="2 3">4138</strain>
    </source>
</reference>